<evidence type="ECO:0000313" key="3">
    <source>
        <dbReference type="EnsemblPlants" id="TuG1812G0500002876.01.T01.cds246534"/>
    </source>
</evidence>
<feature type="signal peptide" evidence="2">
    <location>
        <begin position="1"/>
        <end position="20"/>
    </location>
</feature>
<keyword evidence="2" id="KW-0732">Signal</keyword>
<feature type="compositionally biased region" description="Basic and acidic residues" evidence="1">
    <location>
        <begin position="217"/>
        <end position="236"/>
    </location>
</feature>
<protein>
    <submittedName>
        <fullName evidence="3">Uncharacterized protein</fullName>
    </submittedName>
</protein>
<proteinExistence type="predicted"/>
<keyword evidence="4" id="KW-1185">Reference proteome</keyword>
<evidence type="ECO:0000256" key="1">
    <source>
        <dbReference type="SAM" id="MobiDB-lite"/>
    </source>
</evidence>
<evidence type="ECO:0000256" key="2">
    <source>
        <dbReference type="SAM" id="SignalP"/>
    </source>
</evidence>
<reference evidence="4" key="1">
    <citation type="journal article" date="2013" name="Nature">
        <title>Draft genome of the wheat A-genome progenitor Triticum urartu.</title>
        <authorList>
            <person name="Ling H.Q."/>
            <person name="Zhao S."/>
            <person name="Liu D."/>
            <person name="Wang J."/>
            <person name="Sun H."/>
            <person name="Zhang C."/>
            <person name="Fan H."/>
            <person name="Li D."/>
            <person name="Dong L."/>
            <person name="Tao Y."/>
            <person name="Gao C."/>
            <person name="Wu H."/>
            <person name="Li Y."/>
            <person name="Cui Y."/>
            <person name="Guo X."/>
            <person name="Zheng S."/>
            <person name="Wang B."/>
            <person name="Yu K."/>
            <person name="Liang Q."/>
            <person name="Yang W."/>
            <person name="Lou X."/>
            <person name="Chen J."/>
            <person name="Feng M."/>
            <person name="Jian J."/>
            <person name="Zhang X."/>
            <person name="Luo G."/>
            <person name="Jiang Y."/>
            <person name="Liu J."/>
            <person name="Wang Z."/>
            <person name="Sha Y."/>
            <person name="Zhang B."/>
            <person name="Wu H."/>
            <person name="Tang D."/>
            <person name="Shen Q."/>
            <person name="Xue P."/>
            <person name="Zou S."/>
            <person name="Wang X."/>
            <person name="Liu X."/>
            <person name="Wang F."/>
            <person name="Yang Y."/>
            <person name="An X."/>
            <person name="Dong Z."/>
            <person name="Zhang K."/>
            <person name="Zhang X."/>
            <person name="Luo M.C."/>
            <person name="Dvorak J."/>
            <person name="Tong Y."/>
            <person name="Wang J."/>
            <person name="Yang H."/>
            <person name="Li Z."/>
            <person name="Wang D."/>
            <person name="Zhang A."/>
            <person name="Wang J."/>
        </authorList>
    </citation>
    <scope>NUCLEOTIDE SEQUENCE</scope>
    <source>
        <strain evidence="4">cv. G1812</strain>
    </source>
</reference>
<evidence type="ECO:0000313" key="4">
    <source>
        <dbReference type="Proteomes" id="UP000015106"/>
    </source>
</evidence>
<sequence>MNPNIPLMVRMPTLFPLAVAVLDPFPPHRSISIALPFYLAGQPSPWISSRHGNGNVNDNGGLVHAGARVPPPLAPGHRGGVAQVHRPGGAPPHPGRADAVPGRRPARRPPPRRARHRGPAPAAPAPPPRPRGHRRRRRRGALRGAHVRGRGRARHAGGLPQRHLPAAGGRGGAVQLRAPPGAAGRVDGVHAGDEHPVRAAGGRVGHGGRDGGAAVRGELRAERRQGEGGRREDLRRPRARGARARALPGRRRRTVVVTEHARSLLLMCKY</sequence>
<feature type="compositionally biased region" description="Low complexity" evidence="1">
    <location>
        <begin position="52"/>
        <end position="61"/>
    </location>
</feature>
<feature type="region of interest" description="Disordered" evidence="1">
    <location>
        <begin position="50"/>
        <end position="183"/>
    </location>
</feature>
<feature type="compositionally biased region" description="Basic residues" evidence="1">
    <location>
        <begin position="237"/>
        <end position="247"/>
    </location>
</feature>
<feature type="chain" id="PRO_5035872371" evidence="2">
    <location>
        <begin position="21"/>
        <end position="270"/>
    </location>
</feature>
<dbReference type="EnsemblPlants" id="TuG1812G0500002876.01.T01">
    <property type="protein sequence ID" value="TuG1812G0500002876.01.T01.cds246534"/>
    <property type="gene ID" value="TuG1812G0500002876.01"/>
</dbReference>
<name>A0A8R7UGU0_TRIUA</name>
<dbReference type="AlphaFoldDB" id="A0A8R7UGU0"/>
<feature type="region of interest" description="Disordered" evidence="1">
    <location>
        <begin position="198"/>
        <end position="247"/>
    </location>
</feature>
<feature type="compositionally biased region" description="Basic residues" evidence="1">
    <location>
        <begin position="130"/>
        <end position="155"/>
    </location>
</feature>
<feature type="compositionally biased region" description="Basic residues" evidence="1">
    <location>
        <begin position="104"/>
        <end position="118"/>
    </location>
</feature>
<dbReference type="Gramene" id="TuG1812G0500002876.01.T01">
    <property type="protein sequence ID" value="TuG1812G0500002876.01.T01.cds246534"/>
    <property type="gene ID" value="TuG1812G0500002876.01"/>
</dbReference>
<reference evidence="3" key="3">
    <citation type="submission" date="2022-06" db="UniProtKB">
        <authorList>
            <consortium name="EnsemblPlants"/>
        </authorList>
    </citation>
    <scope>IDENTIFICATION</scope>
</reference>
<dbReference type="Proteomes" id="UP000015106">
    <property type="component" value="Chromosome 5"/>
</dbReference>
<organism evidence="3 4">
    <name type="scientific">Triticum urartu</name>
    <name type="common">Red wild einkorn</name>
    <name type="synonym">Crithodium urartu</name>
    <dbReference type="NCBI Taxonomy" id="4572"/>
    <lineage>
        <taxon>Eukaryota</taxon>
        <taxon>Viridiplantae</taxon>
        <taxon>Streptophyta</taxon>
        <taxon>Embryophyta</taxon>
        <taxon>Tracheophyta</taxon>
        <taxon>Spermatophyta</taxon>
        <taxon>Magnoliopsida</taxon>
        <taxon>Liliopsida</taxon>
        <taxon>Poales</taxon>
        <taxon>Poaceae</taxon>
        <taxon>BOP clade</taxon>
        <taxon>Pooideae</taxon>
        <taxon>Triticodae</taxon>
        <taxon>Triticeae</taxon>
        <taxon>Triticinae</taxon>
        <taxon>Triticum</taxon>
    </lineage>
</organism>
<reference evidence="3" key="2">
    <citation type="submission" date="2018-03" db="EMBL/GenBank/DDBJ databases">
        <title>The Triticum urartu genome reveals the dynamic nature of wheat genome evolution.</title>
        <authorList>
            <person name="Ling H."/>
            <person name="Ma B."/>
            <person name="Shi X."/>
            <person name="Liu H."/>
            <person name="Dong L."/>
            <person name="Sun H."/>
            <person name="Cao Y."/>
            <person name="Gao Q."/>
            <person name="Zheng S."/>
            <person name="Li Y."/>
            <person name="Yu Y."/>
            <person name="Du H."/>
            <person name="Qi M."/>
            <person name="Li Y."/>
            <person name="Yu H."/>
            <person name="Cui Y."/>
            <person name="Wang N."/>
            <person name="Chen C."/>
            <person name="Wu H."/>
            <person name="Zhao Y."/>
            <person name="Zhang J."/>
            <person name="Li Y."/>
            <person name="Zhou W."/>
            <person name="Zhang B."/>
            <person name="Hu W."/>
            <person name="Eijk M."/>
            <person name="Tang J."/>
            <person name="Witsenboer H."/>
            <person name="Zhao S."/>
            <person name="Li Z."/>
            <person name="Zhang A."/>
            <person name="Wang D."/>
            <person name="Liang C."/>
        </authorList>
    </citation>
    <scope>NUCLEOTIDE SEQUENCE [LARGE SCALE GENOMIC DNA]</scope>
    <source>
        <strain evidence="3">cv. G1812</strain>
    </source>
</reference>
<accession>A0A8R7UGU0</accession>